<evidence type="ECO:0000313" key="2">
    <source>
        <dbReference type="Proteomes" id="UP001140087"/>
    </source>
</evidence>
<dbReference type="EMBL" id="JANBUN010003872">
    <property type="protein sequence ID" value="KAJ2789119.1"/>
    <property type="molecule type" value="Genomic_DNA"/>
</dbReference>
<gene>
    <name evidence="1" type="ORF">H4R21_006826</name>
</gene>
<organism evidence="1 2">
    <name type="scientific">Coemansia helicoidea</name>
    <dbReference type="NCBI Taxonomy" id="1286919"/>
    <lineage>
        <taxon>Eukaryota</taxon>
        <taxon>Fungi</taxon>
        <taxon>Fungi incertae sedis</taxon>
        <taxon>Zoopagomycota</taxon>
        <taxon>Kickxellomycotina</taxon>
        <taxon>Kickxellomycetes</taxon>
        <taxon>Kickxellales</taxon>
        <taxon>Kickxellaceae</taxon>
        <taxon>Coemansia</taxon>
    </lineage>
</organism>
<proteinExistence type="predicted"/>
<reference evidence="1" key="1">
    <citation type="submission" date="2022-07" db="EMBL/GenBank/DDBJ databases">
        <title>Phylogenomic reconstructions and comparative analyses of Kickxellomycotina fungi.</title>
        <authorList>
            <person name="Reynolds N.K."/>
            <person name="Stajich J.E."/>
            <person name="Barry K."/>
            <person name="Grigoriev I.V."/>
            <person name="Crous P."/>
            <person name="Smith M.E."/>
        </authorList>
    </citation>
    <scope>NUCLEOTIDE SEQUENCE</scope>
    <source>
        <strain evidence="1">BCRC 34780</strain>
    </source>
</reference>
<keyword evidence="2" id="KW-1185">Reference proteome</keyword>
<evidence type="ECO:0000313" key="1">
    <source>
        <dbReference type="EMBL" id="KAJ2789119.1"/>
    </source>
</evidence>
<accession>A0ACC1KF90</accession>
<feature type="non-terminal residue" evidence="1">
    <location>
        <position position="152"/>
    </location>
</feature>
<protein>
    <submittedName>
        <fullName evidence="1">Uncharacterized protein</fullName>
    </submittedName>
</protein>
<comment type="caution">
    <text evidence="1">The sequence shown here is derived from an EMBL/GenBank/DDBJ whole genome shotgun (WGS) entry which is preliminary data.</text>
</comment>
<dbReference type="Proteomes" id="UP001140087">
    <property type="component" value="Unassembled WGS sequence"/>
</dbReference>
<sequence length="152" mass="15659">AGGGQVQRVDDGGQARRADPAHPRARVGPAPGGPCLAAAAHPGSPPGRRDPAARGQPRLLWFRRGRALPARARGQHIQARGGPAGARRRDAAAQGALLYDRAHPVPVHPRDHDAHGAARVARPAGAARAPHLAHVPRRTGAGRGLGQPGPEL</sequence>
<name>A0ACC1KF90_9FUNG</name>
<feature type="non-terminal residue" evidence="1">
    <location>
        <position position="1"/>
    </location>
</feature>